<organism evidence="2 3">
    <name type="scientific">Vibrio nigripulchritudo SOn1</name>
    <dbReference type="NCBI Taxonomy" id="1238450"/>
    <lineage>
        <taxon>Bacteria</taxon>
        <taxon>Pseudomonadati</taxon>
        <taxon>Pseudomonadota</taxon>
        <taxon>Gammaproteobacteria</taxon>
        <taxon>Vibrionales</taxon>
        <taxon>Vibrionaceae</taxon>
        <taxon>Vibrio</taxon>
    </lineage>
</organism>
<dbReference type="EMBL" id="CAOF01000200">
    <property type="protein sequence ID" value="CCO50329.1"/>
    <property type="molecule type" value="Genomic_DNA"/>
</dbReference>
<keyword evidence="1" id="KW-0812">Transmembrane</keyword>
<comment type="caution">
    <text evidence="2">The sequence shown here is derived from an EMBL/GenBank/DDBJ whole genome shotgun (WGS) entry which is preliminary data.</text>
</comment>
<dbReference type="RefSeq" id="WP_022614198.1">
    <property type="nucleotide sequence ID" value="NZ_LK391966.1"/>
</dbReference>
<keyword evidence="1" id="KW-1133">Transmembrane helix</keyword>
<reference evidence="2 3" key="1">
    <citation type="journal article" date="2013" name="ISME J.">
        <title>Comparative genomics of pathogenic lineages of Vibrio nigripulchritudo identifies virulence-associated traits.</title>
        <authorList>
            <person name="Goudenege D."/>
            <person name="Labreuche Y."/>
            <person name="Krin E."/>
            <person name="Ansquer D."/>
            <person name="Mangenot S."/>
            <person name="Calteau A."/>
            <person name="Medigue C."/>
            <person name="Mazel D."/>
            <person name="Polz M.F."/>
            <person name="Le Roux F."/>
        </authorList>
    </citation>
    <scope>NUCLEOTIDE SEQUENCE [LARGE SCALE GENOMIC DNA]</scope>
    <source>
        <strain evidence="2 3">SOn1</strain>
    </source>
</reference>
<feature type="transmembrane region" description="Helical" evidence="1">
    <location>
        <begin position="20"/>
        <end position="40"/>
    </location>
</feature>
<evidence type="ECO:0008006" key="4">
    <source>
        <dbReference type="Google" id="ProtNLM"/>
    </source>
</evidence>
<sequence length="166" mass="20160">MNQVQIKRSAAVYHQRKLKLFVIVSAFLVVIYLESTVMLLERADPIWQQRYTQFSELKNTVLVKLIRNSSRLELLKRELYQAEHTTQDVRFRQVVQQIDNKREYYQQQIEVVKTFRIDSPDAFKHYERYQYRLNDLLEAESQYEQTLSDYQSLIRQMLRDDSDKKT</sequence>
<accession>A0AAV2W086</accession>
<evidence type="ECO:0000313" key="3">
    <source>
        <dbReference type="Proteomes" id="UP000018211"/>
    </source>
</evidence>
<dbReference type="AlphaFoldDB" id="A0AAV2W086"/>
<proteinExistence type="predicted"/>
<keyword evidence="1" id="KW-0472">Membrane</keyword>
<evidence type="ECO:0000256" key="1">
    <source>
        <dbReference type="SAM" id="Phobius"/>
    </source>
</evidence>
<dbReference type="Proteomes" id="UP000018211">
    <property type="component" value="Unassembled WGS sequence"/>
</dbReference>
<protein>
    <recommendedName>
        <fullName evidence="4">ATPase involved in DNA repair</fullName>
    </recommendedName>
</protein>
<evidence type="ECO:0000313" key="2">
    <source>
        <dbReference type="EMBL" id="CCO50329.1"/>
    </source>
</evidence>
<gene>
    <name evidence="2" type="ORF">VIBNISOn1_p0166</name>
</gene>
<name>A0AAV2W086_9VIBR</name>